<feature type="domain" description="SURP motif" evidence="9">
    <location>
        <begin position="45"/>
        <end position="87"/>
    </location>
</feature>
<keyword evidence="5" id="KW-0508">mRNA splicing</keyword>
<feature type="transmembrane region" description="Helical" evidence="8">
    <location>
        <begin position="827"/>
        <end position="848"/>
    </location>
</feature>
<evidence type="ECO:0000256" key="3">
    <source>
        <dbReference type="ARBA" id="ARBA00022728"/>
    </source>
</evidence>
<dbReference type="InterPro" id="IPR045146">
    <property type="entry name" value="SF3A1"/>
</dbReference>
<dbReference type="GO" id="GO:0000381">
    <property type="term" value="P:regulation of alternative mRNA splicing, via spliceosome"/>
    <property type="evidence" value="ECO:0007669"/>
    <property type="project" value="TreeGrafter"/>
</dbReference>
<gene>
    <name evidence="10" type="primary">PRP21</name>
    <name evidence="10" type="ORF">MCUN1_001195</name>
</gene>
<dbReference type="PANTHER" id="PTHR15316">
    <property type="entry name" value="SPLICEOSOME ASSOCIATED PROTEIN 114/SWAP SPLICING FACTOR-RELATED"/>
    <property type="match status" value="1"/>
</dbReference>
<dbReference type="AlphaFoldDB" id="A0AAF0EPT7"/>
<dbReference type="Pfam" id="PF01805">
    <property type="entry name" value="Surp"/>
    <property type="match status" value="2"/>
</dbReference>
<feature type="transmembrane region" description="Helical" evidence="8">
    <location>
        <begin position="959"/>
        <end position="980"/>
    </location>
</feature>
<dbReference type="GO" id="GO:0045292">
    <property type="term" value="P:mRNA cis splicing, via spliceosome"/>
    <property type="evidence" value="ECO:0007669"/>
    <property type="project" value="InterPro"/>
</dbReference>
<evidence type="ECO:0000256" key="5">
    <source>
        <dbReference type="ARBA" id="ARBA00023187"/>
    </source>
</evidence>
<evidence type="ECO:0000259" key="9">
    <source>
        <dbReference type="PROSITE" id="PS50128"/>
    </source>
</evidence>
<feature type="region of interest" description="Disordered" evidence="7">
    <location>
        <begin position="573"/>
        <end position="652"/>
    </location>
</feature>
<feature type="compositionally biased region" description="Basic and acidic residues" evidence="7">
    <location>
        <begin position="348"/>
        <end position="360"/>
    </location>
</feature>
<feature type="compositionally biased region" description="Low complexity" evidence="7">
    <location>
        <begin position="573"/>
        <end position="608"/>
    </location>
</feature>
<feature type="region of interest" description="Disordered" evidence="7">
    <location>
        <begin position="348"/>
        <end position="380"/>
    </location>
</feature>
<accession>A0AAF0EPT7</accession>
<evidence type="ECO:0000313" key="10">
    <source>
        <dbReference type="EMBL" id="WFD34356.1"/>
    </source>
</evidence>
<evidence type="ECO:0000256" key="6">
    <source>
        <dbReference type="ARBA" id="ARBA00023242"/>
    </source>
</evidence>
<dbReference type="Pfam" id="PF12230">
    <property type="entry name" value="PRP21_like_P"/>
    <property type="match status" value="1"/>
</dbReference>
<dbReference type="SUPFAM" id="SSF109905">
    <property type="entry name" value="Surp module (SWAP domain)"/>
    <property type="match status" value="2"/>
</dbReference>
<dbReference type="PANTHER" id="PTHR15316:SF1">
    <property type="entry name" value="SPLICING FACTOR 3A SUBUNIT 1"/>
    <property type="match status" value="1"/>
</dbReference>
<feature type="region of interest" description="Disordered" evidence="7">
    <location>
        <begin position="1162"/>
        <end position="1184"/>
    </location>
</feature>
<reference evidence="10" key="1">
    <citation type="submission" date="2023-03" db="EMBL/GenBank/DDBJ databases">
        <title>Mating type loci evolution in Malassezia.</title>
        <authorList>
            <person name="Coelho M.A."/>
        </authorList>
    </citation>
    <scope>NUCLEOTIDE SEQUENCE</scope>
    <source>
        <strain evidence="10">CBS 11721</strain>
    </source>
</reference>
<proteinExistence type="predicted"/>
<dbReference type="EMBL" id="CP119878">
    <property type="protein sequence ID" value="WFD34356.1"/>
    <property type="molecule type" value="Genomic_DNA"/>
</dbReference>
<name>A0AAF0EPT7_9BASI</name>
<evidence type="ECO:0000256" key="7">
    <source>
        <dbReference type="SAM" id="MobiDB-lite"/>
    </source>
</evidence>
<evidence type="ECO:0000256" key="2">
    <source>
        <dbReference type="ARBA" id="ARBA00022664"/>
    </source>
</evidence>
<dbReference type="PROSITE" id="PS50128">
    <property type="entry name" value="SURP"/>
    <property type="match status" value="2"/>
</dbReference>
<keyword evidence="4" id="KW-0677">Repeat</keyword>
<feature type="region of interest" description="Disordered" evidence="7">
    <location>
        <begin position="1032"/>
        <end position="1053"/>
    </location>
</feature>
<comment type="subcellular location">
    <subcellularLocation>
        <location evidence="1">Nucleus</location>
    </subcellularLocation>
</comment>
<dbReference type="GO" id="GO:0071004">
    <property type="term" value="C:U2-type prespliceosome"/>
    <property type="evidence" value="ECO:0007669"/>
    <property type="project" value="TreeGrafter"/>
</dbReference>
<feature type="transmembrane region" description="Helical" evidence="8">
    <location>
        <begin position="771"/>
        <end position="797"/>
    </location>
</feature>
<keyword evidence="8" id="KW-0472">Membrane</keyword>
<feature type="domain" description="SURP motif" evidence="9">
    <location>
        <begin position="170"/>
        <end position="212"/>
    </location>
</feature>
<feature type="compositionally biased region" description="Low complexity" evidence="7">
    <location>
        <begin position="1042"/>
        <end position="1051"/>
    </location>
</feature>
<evidence type="ECO:0000256" key="8">
    <source>
        <dbReference type="SAM" id="Phobius"/>
    </source>
</evidence>
<evidence type="ECO:0000256" key="1">
    <source>
        <dbReference type="ARBA" id="ARBA00004123"/>
    </source>
</evidence>
<dbReference type="Gene3D" id="1.10.10.790">
    <property type="entry name" value="Surp module"/>
    <property type="match status" value="2"/>
</dbReference>
<keyword evidence="8" id="KW-0812">Transmembrane</keyword>
<keyword evidence="8" id="KW-1133">Transmembrane helix</keyword>
<feature type="compositionally biased region" description="Low complexity" evidence="7">
    <location>
        <begin position="361"/>
        <end position="380"/>
    </location>
</feature>
<dbReference type="Proteomes" id="UP001219933">
    <property type="component" value="Chromosome 2"/>
</dbReference>
<dbReference type="GO" id="GO:0071013">
    <property type="term" value="C:catalytic step 2 spliceosome"/>
    <property type="evidence" value="ECO:0007669"/>
    <property type="project" value="TreeGrafter"/>
</dbReference>
<feature type="transmembrane region" description="Helical" evidence="8">
    <location>
        <begin position="860"/>
        <end position="881"/>
    </location>
</feature>
<feature type="compositionally biased region" description="Gly residues" evidence="7">
    <location>
        <begin position="1032"/>
        <end position="1041"/>
    </location>
</feature>
<keyword evidence="6" id="KW-0539">Nucleus</keyword>
<keyword evidence="11" id="KW-1185">Reference proteome</keyword>
<dbReference type="SMART" id="SM00648">
    <property type="entry name" value="SWAP"/>
    <property type="match status" value="2"/>
</dbReference>
<feature type="transmembrane region" description="Helical" evidence="8">
    <location>
        <begin position="901"/>
        <end position="920"/>
    </location>
</feature>
<evidence type="ECO:0000313" key="11">
    <source>
        <dbReference type="Proteomes" id="UP001219933"/>
    </source>
</evidence>
<feature type="transmembrane region" description="Helical" evidence="8">
    <location>
        <begin position="932"/>
        <end position="953"/>
    </location>
</feature>
<keyword evidence="3" id="KW-0747">Spliceosome</keyword>
<dbReference type="GO" id="GO:0003723">
    <property type="term" value="F:RNA binding"/>
    <property type="evidence" value="ECO:0007669"/>
    <property type="project" value="InterPro"/>
</dbReference>
<dbReference type="InterPro" id="IPR022030">
    <property type="entry name" value="SF3A1_dom"/>
</dbReference>
<dbReference type="InterPro" id="IPR035967">
    <property type="entry name" value="SWAP/Surp_sf"/>
</dbReference>
<evidence type="ECO:0000256" key="4">
    <source>
        <dbReference type="ARBA" id="ARBA00022737"/>
    </source>
</evidence>
<feature type="region of interest" description="Disordered" evidence="7">
    <location>
        <begin position="1"/>
        <end position="22"/>
    </location>
</feature>
<dbReference type="InterPro" id="IPR000061">
    <property type="entry name" value="Surp"/>
</dbReference>
<protein>
    <submittedName>
        <fullName evidence="10">SF3a splicing factor complex subunit</fullName>
    </submittedName>
</protein>
<keyword evidence="2" id="KW-0507">mRNA processing</keyword>
<sequence>MPLNLPPPTGGVSDELRAPQSTALVPRPSFEESGFIIPPPELRAIVDKTASFVARVGSQFESKIRDQERANPKFAFLYENDPYNKYYQKQVELARQGATSAAQAAAPPGDEAAAASGSASAAGPSTAAAAVQEAVTADRQTEVIQGPPPEPTPHEFLLDFPNIPAVDLDVLKLTALFTARKGPAFATGLLAREAKSYQFEFLRPNSPLFSYFNLLVEQYRRVMHPTQDVLDRVRTMAYGSPDIHTMSPAAAASLRGAGRGGTRLQVLAEVDKRAAWQRWVNERRRVAVDEEKRNRAAFEEIDWNDFVIVGAVEITDADMRAELPPPRSRLELENIAEAKRRMAALVRENKRREEEARAQEQEAQASAAEASAQPAQTAPEIPANADAQEKTAPAVELPQEVPQTVQEPEIPAQPEDAPPDLPDAFSETPDVPRVVDPSVKIRRDYVRTARQTRVQTTTCRVCGSEVPVNEMAEHIRIELLNPKYREERKRLDQRKEEQASVAEGADPSHFLRQFASARTDIFGAQADEEAQSYREEAQRRLAREKEKIVWDGHLNSANTTQNLHARNTALDQKMAQMQQVRRAAAPAAGPAKPGQGAPVAAPAPTPQTVSIAPTGVPAKRAAAGEAPGAPVAQVPRLDSTPATGQRVPRKTDGTLYGESEWLAMNPWPVTLWIRIPDAQHVAPVLDGRTVPLANLVPSATLGSIRDRVQIEMLGRAVGASKLKMWIGGKPATLRQTLASWNLGDVTSLTTILLLLTVFTASYHYPLSRLNCILQIVSVVILLINVCASSGCKLYYLYKIGKSKPHVFPYIGLPLPPSDERWNMAERVFFLLLQSLTTITAHLTNIQYLTLLFPSRLEAKLIIWMLGPLALIQAGFSFANLAPAENTKVRDLGDSIANICQSSLGLLYTVALVIWGGFVNWRRVWRTDGGTAWFGGLSILLATSYTVMSFLFIAYNQIWWFNWVCWSLIVWQSWVGFWWWVSAGMGIGEVEDRQRKEDRRRALERRRARRAQEASRSERSSFSVAIRRIGRRMSGGGAGGVSASGSDDGGSVLPNQQADLRATQATGDDMPLQMLSEVQQETMSTSDAFTTTSSDAHWNMRIVHFLERHQPSAIRARLERLQRAHNAAIRRAAARQAQAQSQTHVGLVNHIPQHTTAAVTFAQGTEQSRPRVRLAGIRRQDRTEY</sequence>
<organism evidence="10 11">
    <name type="scientific">Malassezia cuniculi</name>
    <dbReference type="NCBI Taxonomy" id="948313"/>
    <lineage>
        <taxon>Eukaryota</taxon>
        <taxon>Fungi</taxon>
        <taxon>Dikarya</taxon>
        <taxon>Basidiomycota</taxon>
        <taxon>Ustilaginomycotina</taxon>
        <taxon>Malasseziomycetes</taxon>
        <taxon>Malasseziales</taxon>
        <taxon>Malasseziaceae</taxon>
        <taxon>Malassezia</taxon>
    </lineage>
</organism>
<dbReference type="GO" id="GO:0005686">
    <property type="term" value="C:U2 snRNP"/>
    <property type="evidence" value="ECO:0007669"/>
    <property type="project" value="UniProtKB-ARBA"/>
</dbReference>
<dbReference type="FunFam" id="1.10.10.790:FF:000002">
    <property type="entry name" value="Splicing factor 3A subunit 1"/>
    <property type="match status" value="1"/>
</dbReference>
<dbReference type="FunFam" id="1.10.10.790:FF:000001">
    <property type="entry name" value="Splicing factor 3a, subunit 1"/>
    <property type="match status" value="1"/>
</dbReference>
<feature type="compositionally biased region" description="Low complexity" evidence="7">
    <location>
        <begin position="615"/>
        <end position="635"/>
    </location>
</feature>